<comment type="caution">
    <text evidence="1">The sequence shown here is derived from an EMBL/GenBank/DDBJ whole genome shotgun (WGS) entry which is preliminary data.</text>
</comment>
<protein>
    <submittedName>
        <fullName evidence="1">Uncharacterized protein</fullName>
    </submittedName>
</protein>
<evidence type="ECO:0000313" key="1">
    <source>
        <dbReference type="EMBL" id="KDN87865.1"/>
    </source>
</evidence>
<gene>
    <name evidence="1" type="ORF">KCH_05120</name>
</gene>
<organism evidence="1 2">
    <name type="scientific">Kitasatospora cheerisanensis KCTC 2395</name>
    <dbReference type="NCBI Taxonomy" id="1348663"/>
    <lineage>
        <taxon>Bacteria</taxon>
        <taxon>Bacillati</taxon>
        <taxon>Actinomycetota</taxon>
        <taxon>Actinomycetes</taxon>
        <taxon>Kitasatosporales</taxon>
        <taxon>Streptomycetaceae</taxon>
        <taxon>Kitasatospora</taxon>
    </lineage>
</organism>
<proteinExistence type="predicted"/>
<keyword evidence="2" id="KW-1185">Reference proteome</keyword>
<dbReference type="PATRIC" id="fig|1348663.4.peg.486"/>
<dbReference type="HOGENOM" id="CLU_1388613_0_0_11"/>
<accession>A0A066ZCI8</accession>
<dbReference type="AlphaFoldDB" id="A0A066ZCI8"/>
<dbReference type="EMBL" id="JNBY01000015">
    <property type="protein sequence ID" value="KDN87865.1"/>
    <property type="molecule type" value="Genomic_DNA"/>
</dbReference>
<dbReference type="Proteomes" id="UP000027178">
    <property type="component" value="Unassembled WGS sequence"/>
</dbReference>
<name>A0A066ZCI8_9ACTN</name>
<reference evidence="1 2" key="1">
    <citation type="submission" date="2014-05" db="EMBL/GenBank/DDBJ databases">
        <title>Draft Genome Sequence of Kitasatospora cheerisanensis KCTC 2395.</title>
        <authorList>
            <person name="Nam D.H."/>
        </authorList>
    </citation>
    <scope>NUCLEOTIDE SEQUENCE [LARGE SCALE GENOMIC DNA]</scope>
    <source>
        <strain evidence="1 2">KCTC 2395</strain>
    </source>
</reference>
<dbReference type="eggNOG" id="COG4102">
    <property type="taxonomic scope" value="Bacteria"/>
</dbReference>
<evidence type="ECO:0000313" key="2">
    <source>
        <dbReference type="Proteomes" id="UP000027178"/>
    </source>
</evidence>
<sequence length="196" mass="19892">MVMNVTAVSPTATGWITAYPDGQQPPATSNLNFTPGRTVANLVTVPVVNGKVDLRNSAGTVDLVADVTGYYSAAGTSTYASATPLRLLDTRNGTGARQGVVGPDGIVSFQVNGVGGVPYGATAVVLNLTVTDPTATGYLTAYPHGTNRPGVSSVNYTPGGTVSNPVVVPVVDGRVTLYNSTGSVNVTADLTGWFSA</sequence>